<comment type="function">
    <text evidence="7">3'-5' exonuclease degrading single-stranded small RNAs.</text>
</comment>
<dbReference type="OrthoDB" id="16516at2759"/>
<dbReference type="AlphaFoldDB" id="A0A5B6VV54"/>
<keyword evidence="4" id="KW-0378">Hydrolase</keyword>
<dbReference type="InterPro" id="IPR013520">
    <property type="entry name" value="Ribonucl_H"/>
</dbReference>
<comment type="subcellular location">
    <subcellularLocation>
        <location evidence="1">Nucleus</location>
    </subcellularLocation>
</comment>
<dbReference type="GO" id="GO:0005634">
    <property type="term" value="C:nucleus"/>
    <property type="evidence" value="ECO:0007669"/>
    <property type="project" value="UniProtKB-SubCell"/>
</dbReference>
<dbReference type="InterPro" id="IPR012337">
    <property type="entry name" value="RNaseH-like_sf"/>
</dbReference>
<comment type="caution">
    <text evidence="10">The sequence shown here is derived from an EMBL/GenBank/DDBJ whole genome shotgun (WGS) entry which is preliminary data.</text>
</comment>
<dbReference type="Gene3D" id="3.30.420.10">
    <property type="entry name" value="Ribonuclease H-like superfamily/Ribonuclease H"/>
    <property type="match status" value="1"/>
</dbReference>
<evidence type="ECO:0000256" key="7">
    <source>
        <dbReference type="ARBA" id="ARBA00053817"/>
    </source>
</evidence>
<organism evidence="10 11">
    <name type="scientific">Gossypium australe</name>
    <dbReference type="NCBI Taxonomy" id="47621"/>
    <lineage>
        <taxon>Eukaryota</taxon>
        <taxon>Viridiplantae</taxon>
        <taxon>Streptophyta</taxon>
        <taxon>Embryophyta</taxon>
        <taxon>Tracheophyta</taxon>
        <taxon>Spermatophyta</taxon>
        <taxon>Magnoliopsida</taxon>
        <taxon>eudicotyledons</taxon>
        <taxon>Gunneridae</taxon>
        <taxon>Pentapetalae</taxon>
        <taxon>rosids</taxon>
        <taxon>malvids</taxon>
        <taxon>Malvales</taxon>
        <taxon>Malvaceae</taxon>
        <taxon>Malvoideae</taxon>
        <taxon>Gossypium</taxon>
    </lineage>
</organism>
<evidence type="ECO:0000256" key="1">
    <source>
        <dbReference type="ARBA" id="ARBA00004123"/>
    </source>
</evidence>
<feature type="coiled-coil region" evidence="8">
    <location>
        <begin position="508"/>
        <end position="545"/>
    </location>
</feature>
<dbReference type="GO" id="GO:0003676">
    <property type="term" value="F:nucleic acid binding"/>
    <property type="evidence" value="ECO:0007669"/>
    <property type="project" value="InterPro"/>
</dbReference>
<dbReference type="EMBL" id="SMMG02000005">
    <property type="protein sequence ID" value="KAA3473379.1"/>
    <property type="molecule type" value="Genomic_DNA"/>
</dbReference>
<comment type="similarity">
    <text evidence="2">Belongs to the REXO1/REXO3 family.</text>
</comment>
<gene>
    <name evidence="10" type="ORF">EPI10_023758</name>
</gene>
<dbReference type="Proteomes" id="UP000325315">
    <property type="component" value="Unassembled WGS sequence"/>
</dbReference>
<protein>
    <submittedName>
        <fullName evidence="10">Small RNA degrading nuclease 1-like</fullName>
    </submittedName>
</protein>
<evidence type="ECO:0000313" key="11">
    <source>
        <dbReference type="Proteomes" id="UP000325315"/>
    </source>
</evidence>
<dbReference type="InterPro" id="IPR034922">
    <property type="entry name" value="REX1-like_exo"/>
</dbReference>
<dbReference type="InterPro" id="IPR002562">
    <property type="entry name" value="3'-5'_exonuclease_dom"/>
</dbReference>
<dbReference type="InterPro" id="IPR036397">
    <property type="entry name" value="RNaseH_sf"/>
</dbReference>
<evidence type="ECO:0000256" key="6">
    <source>
        <dbReference type="ARBA" id="ARBA00023242"/>
    </source>
</evidence>
<reference evidence="11" key="1">
    <citation type="journal article" date="2019" name="Plant Biotechnol. J.">
        <title>Genome sequencing of the Australian wild diploid species Gossypium australe highlights disease resistance and delayed gland morphogenesis.</title>
        <authorList>
            <person name="Cai Y."/>
            <person name="Cai X."/>
            <person name="Wang Q."/>
            <person name="Wang P."/>
            <person name="Zhang Y."/>
            <person name="Cai C."/>
            <person name="Xu Y."/>
            <person name="Wang K."/>
            <person name="Zhou Z."/>
            <person name="Wang C."/>
            <person name="Geng S."/>
            <person name="Li B."/>
            <person name="Dong Q."/>
            <person name="Hou Y."/>
            <person name="Wang H."/>
            <person name="Ai P."/>
            <person name="Liu Z."/>
            <person name="Yi F."/>
            <person name="Sun M."/>
            <person name="An G."/>
            <person name="Cheng J."/>
            <person name="Zhang Y."/>
            <person name="Shi Q."/>
            <person name="Xie Y."/>
            <person name="Shi X."/>
            <person name="Chang Y."/>
            <person name="Huang F."/>
            <person name="Chen Y."/>
            <person name="Hong S."/>
            <person name="Mi L."/>
            <person name="Sun Q."/>
            <person name="Zhang L."/>
            <person name="Zhou B."/>
            <person name="Peng R."/>
            <person name="Zhang X."/>
            <person name="Liu F."/>
        </authorList>
    </citation>
    <scope>NUCLEOTIDE SEQUENCE [LARGE SCALE GENOMIC DNA]</scope>
    <source>
        <strain evidence="11">cv. PA1801</strain>
    </source>
</reference>
<dbReference type="FunFam" id="3.30.420.10:FF:000080">
    <property type="entry name" value="Small RNA degrading nuclease 3"/>
    <property type="match status" value="1"/>
</dbReference>
<evidence type="ECO:0000256" key="4">
    <source>
        <dbReference type="ARBA" id="ARBA00022801"/>
    </source>
</evidence>
<evidence type="ECO:0000256" key="5">
    <source>
        <dbReference type="ARBA" id="ARBA00022839"/>
    </source>
</evidence>
<dbReference type="InterPro" id="IPR047021">
    <property type="entry name" value="REXO1/3/4-like"/>
</dbReference>
<evidence type="ECO:0000256" key="3">
    <source>
        <dbReference type="ARBA" id="ARBA00022722"/>
    </source>
</evidence>
<keyword evidence="11" id="KW-1185">Reference proteome</keyword>
<dbReference type="PANTHER" id="PTHR12801:SF115">
    <property type="entry name" value="FI18136P1-RELATED"/>
    <property type="match status" value="1"/>
</dbReference>
<evidence type="ECO:0000259" key="9">
    <source>
        <dbReference type="SMART" id="SM00479"/>
    </source>
</evidence>
<keyword evidence="3" id="KW-0540">Nuclease</keyword>
<dbReference type="CDD" id="cd06145">
    <property type="entry name" value="REX1_like"/>
    <property type="match status" value="1"/>
</dbReference>
<sequence length="564" mass="63891">MDRKLETAEKKVLAEIVKLVQKRGLEGTQGGWKEFLKTYDKKFGASLSDPSKRSNDVLVSFLKTFTKDDDLELFSRVLQSHLNRNRVEQFSKLSRDNETTEQSLVRLTLEHPQYLIDYAFPIVEEGWIVIKTPKKSRALKSNAMIAVDCEMVLCDDGTEALVRVCAVDRDLQVKINELIKPNKAVADYRTEITGVAAGDLDGVTCSVADIQKSLKKLLSNGTILVGHGLHNDLQVLKIDHARVIDTSYIFKYLDATIHRKPSLNNLCKSVLGYEVRKPGAAHNCLDDACAAMKLVLAKLERGEITLVPDVSQPEREKLLLHRIPVYVHREEISKVIPGAVAIEVKVDYTLPVSGFPFRNPWLSFSLPWIAASLFLEALSTSSTLIVAEFQIWKIVCRQPTKKLQGRHYSAIAVFNSPQEANQAYENMEGDEEKASTNCRSFFFLSQDSHGLPQKLVSFQFGDGSTASLYIRKMAQEDSHREVLSNKRAFEGEEKLIESKKLKTDEKTVENVMEDNSELDDHLKEIERLKQELQEKDAKIVLQDKMISNLLKKVEEMKKVLNKRK</sequence>
<dbReference type="PANTHER" id="PTHR12801">
    <property type="entry name" value="RNA EXONUCLEASE REXO1 / RECO3 FAMILY MEMBER-RELATED"/>
    <property type="match status" value="1"/>
</dbReference>
<dbReference type="SMART" id="SM00479">
    <property type="entry name" value="EXOIII"/>
    <property type="match status" value="1"/>
</dbReference>
<evidence type="ECO:0000313" key="10">
    <source>
        <dbReference type="EMBL" id="KAA3473379.1"/>
    </source>
</evidence>
<dbReference type="SUPFAM" id="SSF53098">
    <property type="entry name" value="Ribonuclease H-like"/>
    <property type="match status" value="1"/>
</dbReference>
<name>A0A5B6VV54_9ROSI</name>
<dbReference type="Pfam" id="PF01612">
    <property type="entry name" value="DNA_pol_A_exo1"/>
    <property type="match status" value="1"/>
</dbReference>
<keyword evidence="5" id="KW-0269">Exonuclease</keyword>
<keyword evidence="6" id="KW-0539">Nucleus</keyword>
<evidence type="ECO:0000256" key="2">
    <source>
        <dbReference type="ARBA" id="ARBA00006357"/>
    </source>
</evidence>
<accession>A0A5B6VV54</accession>
<feature type="domain" description="Exonuclease" evidence="9">
    <location>
        <begin position="143"/>
        <end position="304"/>
    </location>
</feature>
<evidence type="ECO:0000256" key="8">
    <source>
        <dbReference type="SAM" id="Coils"/>
    </source>
</evidence>
<keyword evidence="8" id="KW-0175">Coiled coil</keyword>
<proteinExistence type="inferred from homology"/>
<dbReference type="GO" id="GO:0004527">
    <property type="term" value="F:exonuclease activity"/>
    <property type="evidence" value="ECO:0007669"/>
    <property type="project" value="UniProtKB-KW"/>
</dbReference>